<dbReference type="Gene3D" id="1.10.287.470">
    <property type="entry name" value="Helix hairpin bin"/>
    <property type="match status" value="1"/>
</dbReference>
<dbReference type="PANTHER" id="PTHR30386">
    <property type="entry name" value="MEMBRANE FUSION SUBUNIT OF EMRAB-TOLC MULTIDRUG EFFLUX PUMP"/>
    <property type="match status" value="1"/>
</dbReference>
<gene>
    <name evidence="10" type="ORF">SAMN05421818_11077</name>
</gene>
<keyword evidence="3 6" id="KW-1133">Transmembrane helix</keyword>
<dbReference type="Pfam" id="PF25876">
    <property type="entry name" value="HH_MFP_RND"/>
    <property type="match status" value="1"/>
</dbReference>
<sequence>MENKDNIETPEVQETQKPAAAASNTGINHKQEIGKKSKIIIINVITFLIIALAFYWLLTKYFHIGDKDYTESAQVEEFINPINTRVSAYIKEIRFIEHQNVKKGDTLVILDNREILTQVGQAEAAYASALAAKQVTSSAIQTVSNNIAVFDSNIEGAKARLWNAEQNSKRFKNLLEAEAVTQQQYDQVKTEYQAAKAGYEALTKQKSTTQLSVSEVQTRLALNDADIQRTKAMLDMAKLNLSYTVITAPYDGTMGRRLINEGQLLNPSQQIGTIVLNNNKWVTANFLESQMPDIQIGTKINMSADALRGQSFEGVVTAISAATGARYSSMPTDNSTGNFVKVQQRIPVRIEFTDTNKKEDVERLRAGMNMNIQVKG</sequence>
<evidence type="ECO:0000256" key="3">
    <source>
        <dbReference type="ARBA" id="ARBA00022989"/>
    </source>
</evidence>
<dbReference type="AlphaFoldDB" id="A0A1G8EEI1"/>
<evidence type="ECO:0000256" key="4">
    <source>
        <dbReference type="ARBA" id="ARBA00023136"/>
    </source>
</evidence>
<name>A0A1G8EEI1_9FLAO</name>
<evidence type="ECO:0000259" key="8">
    <source>
        <dbReference type="Pfam" id="PF25917"/>
    </source>
</evidence>
<dbReference type="EMBL" id="FNDQ01000010">
    <property type="protein sequence ID" value="SDH68288.1"/>
    <property type="molecule type" value="Genomic_DNA"/>
</dbReference>
<protein>
    <submittedName>
        <fullName evidence="10">Membrane fusion protein, multidrug efflux system</fullName>
    </submittedName>
</protein>
<dbReference type="GO" id="GO:0016020">
    <property type="term" value="C:membrane"/>
    <property type="evidence" value="ECO:0007669"/>
    <property type="project" value="UniProtKB-SubCell"/>
</dbReference>
<feature type="region of interest" description="Disordered" evidence="5">
    <location>
        <begin position="1"/>
        <end position="24"/>
    </location>
</feature>
<reference evidence="11" key="1">
    <citation type="submission" date="2016-10" db="EMBL/GenBank/DDBJ databases">
        <authorList>
            <person name="Varghese N."/>
            <person name="Submissions S."/>
        </authorList>
    </citation>
    <scope>NUCLEOTIDE SEQUENCE [LARGE SCALE GENOMIC DNA]</scope>
    <source>
        <strain evidence="11">DSM 23313</strain>
    </source>
</reference>
<keyword evidence="2 6" id="KW-0812">Transmembrane</keyword>
<evidence type="ECO:0000256" key="1">
    <source>
        <dbReference type="ARBA" id="ARBA00004167"/>
    </source>
</evidence>
<feature type="compositionally biased region" description="Polar residues" evidence="5">
    <location>
        <begin position="12"/>
        <end position="24"/>
    </location>
</feature>
<keyword evidence="4 6" id="KW-0472">Membrane</keyword>
<dbReference type="PANTHER" id="PTHR30386:SF26">
    <property type="entry name" value="TRANSPORT PROTEIN COMB"/>
    <property type="match status" value="1"/>
</dbReference>
<evidence type="ECO:0000313" key="11">
    <source>
        <dbReference type="Proteomes" id="UP000243588"/>
    </source>
</evidence>
<proteinExistence type="predicted"/>
<dbReference type="InterPro" id="IPR050739">
    <property type="entry name" value="MFP"/>
</dbReference>
<dbReference type="SUPFAM" id="SSF111369">
    <property type="entry name" value="HlyD-like secretion proteins"/>
    <property type="match status" value="3"/>
</dbReference>
<dbReference type="Pfam" id="PF25954">
    <property type="entry name" value="Beta-barrel_RND_2"/>
    <property type="match status" value="1"/>
</dbReference>
<evidence type="ECO:0000313" key="10">
    <source>
        <dbReference type="EMBL" id="SDH68288.1"/>
    </source>
</evidence>
<feature type="domain" description="CusB-like beta-barrel" evidence="9">
    <location>
        <begin position="281"/>
        <end position="321"/>
    </location>
</feature>
<dbReference type="Gene3D" id="2.40.30.170">
    <property type="match status" value="1"/>
</dbReference>
<dbReference type="InterPro" id="IPR058624">
    <property type="entry name" value="MdtA-like_HH"/>
</dbReference>
<dbReference type="InterPro" id="IPR058792">
    <property type="entry name" value="Beta-barrel_RND_2"/>
</dbReference>
<feature type="domain" description="Multidrug resistance protein MdtA-like alpha-helical hairpin" evidence="7">
    <location>
        <begin position="156"/>
        <end position="244"/>
    </location>
</feature>
<evidence type="ECO:0000256" key="5">
    <source>
        <dbReference type="SAM" id="MobiDB-lite"/>
    </source>
</evidence>
<evidence type="ECO:0000256" key="2">
    <source>
        <dbReference type="ARBA" id="ARBA00022692"/>
    </source>
</evidence>
<feature type="transmembrane region" description="Helical" evidence="6">
    <location>
        <begin position="39"/>
        <end position="58"/>
    </location>
</feature>
<evidence type="ECO:0000259" key="9">
    <source>
        <dbReference type="Pfam" id="PF25954"/>
    </source>
</evidence>
<keyword evidence="11" id="KW-1185">Reference proteome</keyword>
<dbReference type="RefSeq" id="WP_090408251.1">
    <property type="nucleotide sequence ID" value="NZ_FNDQ01000010.1"/>
</dbReference>
<evidence type="ECO:0000256" key="6">
    <source>
        <dbReference type="SAM" id="Phobius"/>
    </source>
</evidence>
<dbReference type="Pfam" id="PF25917">
    <property type="entry name" value="BSH_RND"/>
    <property type="match status" value="1"/>
</dbReference>
<dbReference type="Proteomes" id="UP000243588">
    <property type="component" value="Unassembled WGS sequence"/>
</dbReference>
<comment type="subcellular location">
    <subcellularLocation>
        <location evidence="1">Membrane</location>
        <topology evidence="1">Single-pass membrane protein</topology>
    </subcellularLocation>
</comment>
<accession>A0A1G8EEI1</accession>
<dbReference type="InterPro" id="IPR058625">
    <property type="entry name" value="MdtA-like_BSH"/>
</dbReference>
<dbReference type="Gene3D" id="2.40.50.100">
    <property type="match status" value="1"/>
</dbReference>
<organism evidence="10 11">
    <name type="scientific">Myroides phaeus</name>
    <dbReference type="NCBI Taxonomy" id="702745"/>
    <lineage>
        <taxon>Bacteria</taxon>
        <taxon>Pseudomonadati</taxon>
        <taxon>Bacteroidota</taxon>
        <taxon>Flavobacteriia</taxon>
        <taxon>Flavobacteriales</taxon>
        <taxon>Flavobacteriaceae</taxon>
        <taxon>Myroides</taxon>
    </lineage>
</organism>
<dbReference type="STRING" id="702745.SAMN05421818_11077"/>
<feature type="domain" description="Multidrug resistance protein MdtA-like barrel-sandwich hybrid" evidence="8">
    <location>
        <begin position="82"/>
        <end position="275"/>
    </location>
</feature>
<evidence type="ECO:0000259" key="7">
    <source>
        <dbReference type="Pfam" id="PF25876"/>
    </source>
</evidence>